<evidence type="ECO:0000313" key="2">
    <source>
        <dbReference type="EMBL" id="ORB06360.1"/>
    </source>
</evidence>
<name>A0A1X0FYI6_MYCNT</name>
<sequence length="232" mass="25223">MRRLQLYLLALPDDDQTRTRYEGDIVLWYSVVVHTGNWEANSNANATMISEDKINLLGSLGQILSYQSSLKPAPNVEMLKASLAEWATLLEEAELPPDLAAKIRAEIEQIEFLLSEAETYGLEPLAEHGRSLFGLGLSVIKVTGTVGTVVSAMSNLFQFITQVSVNDYGGAVNALAGVFSSVNDVFTLASEEAQQKAIAAKKQKELLAKPDEEPSEVIDGEVVDDSSTKPHI</sequence>
<accession>A0A1X0FYI6</accession>
<proteinExistence type="predicted"/>
<dbReference type="Proteomes" id="UP000192760">
    <property type="component" value="Unassembled WGS sequence"/>
</dbReference>
<protein>
    <submittedName>
        <fullName evidence="2">Uncharacterized protein</fullName>
    </submittedName>
</protein>
<reference evidence="2 3" key="1">
    <citation type="submission" date="2017-02" db="EMBL/GenBank/DDBJ databases">
        <title>The new phylogeny of genus Mycobacterium.</title>
        <authorList>
            <person name="Tortoli E."/>
            <person name="Trovato A."/>
            <person name="Cirillo D.M."/>
        </authorList>
    </citation>
    <scope>NUCLEOTIDE SEQUENCE [LARGE SCALE GENOMIC DNA]</scope>
    <source>
        <strain evidence="2 3">DSM 45255</strain>
    </source>
</reference>
<dbReference type="AlphaFoldDB" id="A0A1X0FYI6"/>
<feature type="compositionally biased region" description="Acidic residues" evidence="1">
    <location>
        <begin position="213"/>
        <end position="224"/>
    </location>
</feature>
<organism evidence="2 3">
    <name type="scientific">Mycobacterium mantenii</name>
    <dbReference type="NCBI Taxonomy" id="560555"/>
    <lineage>
        <taxon>Bacteria</taxon>
        <taxon>Bacillati</taxon>
        <taxon>Actinomycetota</taxon>
        <taxon>Actinomycetes</taxon>
        <taxon>Mycobacteriales</taxon>
        <taxon>Mycobacteriaceae</taxon>
        <taxon>Mycobacterium</taxon>
        <taxon>Mycobacterium avium complex (MAC)</taxon>
    </lineage>
</organism>
<dbReference type="EMBL" id="MVHW01000009">
    <property type="protein sequence ID" value="ORB06360.1"/>
    <property type="molecule type" value="Genomic_DNA"/>
</dbReference>
<evidence type="ECO:0000313" key="3">
    <source>
        <dbReference type="Proteomes" id="UP000192760"/>
    </source>
</evidence>
<gene>
    <name evidence="2" type="ORF">BST30_10325</name>
</gene>
<evidence type="ECO:0000256" key="1">
    <source>
        <dbReference type="SAM" id="MobiDB-lite"/>
    </source>
</evidence>
<comment type="caution">
    <text evidence="2">The sequence shown here is derived from an EMBL/GenBank/DDBJ whole genome shotgun (WGS) entry which is preliminary data.</text>
</comment>
<feature type="region of interest" description="Disordered" evidence="1">
    <location>
        <begin position="209"/>
        <end position="232"/>
    </location>
</feature>